<feature type="domain" description="DUF3048" evidence="2">
    <location>
        <begin position="241"/>
        <end position="357"/>
    </location>
</feature>
<protein>
    <submittedName>
        <fullName evidence="3">DUF3048 C-terminal domain-containing protein</fullName>
    </submittedName>
</protein>
<dbReference type="PROSITE" id="PS51257">
    <property type="entry name" value="PROKAR_LIPOPROTEIN"/>
    <property type="match status" value="1"/>
</dbReference>
<evidence type="ECO:0000259" key="2">
    <source>
        <dbReference type="Pfam" id="PF17479"/>
    </source>
</evidence>
<dbReference type="EMBL" id="JBITLV010000002">
    <property type="protein sequence ID" value="MFI7586963.1"/>
    <property type="molecule type" value="Genomic_DNA"/>
</dbReference>
<comment type="caution">
    <text evidence="3">The sequence shown here is derived from an EMBL/GenBank/DDBJ whole genome shotgun (WGS) entry which is preliminary data.</text>
</comment>
<reference evidence="3 4" key="1">
    <citation type="submission" date="2024-10" db="EMBL/GenBank/DDBJ databases">
        <title>The Natural Products Discovery Center: Release of the First 8490 Sequenced Strains for Exploring Actinobacteria Biosynthetic Diversity.</title>
        <authorList>
            <person name="Kalkreuter E."/>
            <person name="Kautsar S.A."/>
            <person name="Yang D."/>
            <person name="Bader C.D."/>
            <person name="Teijaro C.N."/>
            <person name="Fluegel L."/>
            <person name="Davis C.M."/>
            <person name="Simpson J.R."/>
            <person name="Lauterbach L."/>
            <person name="Steele A.D."/>
            <person name="Gui C."/>
            <person name="Meng S."/>
            <person name="Li G."/>
            <person name="Viehrig K."/>
            <person name="Ye F."/>
            <person name="Su P."/>
            <person name="Kiefer A.F."/>
            <person name="Nichols A."/>
            <person name="Cepeda A.J."/>
            <person name="Yan W."/>
            <person name="Fan B."/>
            <person name="Jiang Y."/>
            <person name="Adhikari A."/>
            <person name="Zheng C.-J."/>
            <person name="Schuster L."/>
            <person name="Cowan T.M."/>
            <person name="Smanski M.J."/>
            <person name="Chevrette M.G."/>
            <person name="De Carvalho L.P.S."/>
            <person name="Shen B."/>
        </authorList>
    </citation>
    <scope>NUCLEOTIDE SEQUENCE [LARGE SCALE GENOMIC DNA]</scope>
    <source>
        <strain evidence="3 4">NPDC049639</strain>
    </source>
</reference>
<dbReference type="InterPro" id="IPR023158">
    <property type="entry name" value="YerB-like_sf"/>
</dbReference>
<dbReference type="RefSeq" id="WP_398277689.1">
    <property type="nucleotide sequence ID" value="NZ_JBITLV010000002.1"/>
</dbReference>
<dbReference type="Pfam" id="PF11258">
    <property type="entry name" value="DUF3048"/>
    <property type="match status" value="1"/>
</dbReference>
<evidence type="ECO:0000313" key="4">
    <source>
        <dbReference type="Proteomes" id="UP001612915"/>
    </source>
</evidence>
<dbReference type="InterPro" id="IPR021416">
    <property type="entry name" value="DUF3048_N"/>
</dbReference>
<gene>
    <name evidence="3" type="ORF">ACIB24_07795</name>
</gene>
<dbReference type="Pfam" id="PF17479">
    <property type="entry name" value="DUF3048_C"/>
    <property type="match status" value="1"/>
</dbReference>
<keyword evidence="4" id="KW-1185">Reference proteome</keyword>
<dbReference type="Proteomes" id="UP001612915">
    <property type="component" value="Unassembled WGS sequence"/>
</dbReference>
<dbReference type="SUPFAM" id="SSF159774">
    <property type="entry name" value="YerB-like"/>
    <property type="match status" value="1"/>
</dbReference>
<dbReference type="InterPro" id="IPR035328">
    <property type="entry name" value="DUF3048_C"/>
</dbReference>
<evidence type="ECO:0000259" key="1">
    <source>
        <dbReference type="Pfam" id="PF11258"/>
    </source>
</evidence>
<accession>A0ABW8AKR1</accession>
<sequence>MNVDRRTALLGALGVTGTALAGCTHDDADIIRSSGAPSPTPSVDARPRWPLTGRLMRTADAGQHAAVAVKVPDNENEHPQAGLDKADIVFVELDGYRDSAGYSGTRLVPLFHSRMPDDVAPVRSMRPVDVPLLSPVGALIGSTGATGWVLNYIKSFAEFVEGPQITYLETKGTGSYGIDPARVRTYQGVTYYDRAVVCHPKVLAKQSRKFRTGPSRAYFPFATTQTEISTETGQPARVVRVPWKQGHTYDMGYTWSEKAGKYLRSMPWGPHTLVDGRRVTTDNIMIVCADQKYAKIYSGRGGPEPIHGIVDASGTFYYAHGGKYVTGTWSKGAVNQPFSFTLADGSPLKMAPGQTYVELPRANAKVLFKA</sequence>
<organism evidence="3 4">
    <name type="scientific">Spongisporangium articulatum</name>
    <dbReference type="NCBI Taxonomy" id="3362603"/>
    <lineage>
        <taxon>Bacteria</taxon>
        <taxon>Bacillati</taxon>
        <taxon>Actinomycetota</taxon>
        <taxon>Actinomycetes</taxon>
        <taxon>Kineosporiales</taxon>
        <taxon>Kineosporiaceae</taxon>
        <taxon>Spongisporangium</taxon>
    </lineage>
</organism>
<name>A0ABW8AKR1_9ACTN</name>
<evidence type="ECO:0000313" key="3">
    <source>
        <dbReference type="EMBL" id="MFI7586963.1"/>
    </source>
</evidence>
<dbReference type="Gene3D" id="3.50.90.10">
    <property type="entry name" value="YerB-like"/>
    <property type="match status" value="1"/>
</dbReference>
<proteinExistence type="predicted"/>
<feature type="domain" description="DUF3048" evidence="1">
    <location>
        <begin position="51"/>
        <end position="155"/>
    </location>
</feature>